<dbReference type="InterPro" id="IPR036259">
    <property type="entry name" value="MFS_trans_sf"/>
</dbReference>
<comment type="subcellular location">
    <subcellularLocation>
        <location evidence="1">Cell membrane</location>
        <topology evidence="1">Multi-pass membrane protein</topology>
    </subcellularLocation>
</comment>
<evidence type="ECO:0000313" key="8">
    <source>
        <dbReference type="EMBL" id="WPD18659.1"/>
    </source>
</evidence>
<keyword evidence="9" id="KW-1185">Reference proteome</keyword>
<accession>A0ABZ0QMG1</accession>
<evidence type="ECO:0000256" key="2">
    <source>
        <dbReference type="ARBA" id="ARBA00022475"/>
    </source>
</evidence>
<keyword evidence="3 7" id="KW-0812">Transmembrane</keyword>
<feature type="region of interest" description="Disordered" evidence="6">
    <location>
        <begin position="195"/>
        <end position="217"/>
    </location>
</feature>
<evidence type="ECO:0000256" key="1">
    <source>
        <dbReference type="ARBA" id="ARBA00004651"/>
    </source>
</evidence>
<evidence type="ECO:0000256" key="3">
    <source>
        <dbReference type="ARBA" id="ARBA00022692"/>
    </source>
</evidence>
<dbReference type="PANTHER" id="PTHR23513">
    <property type="entry name" value="INTEGRAL MEMBRANE EFFLUX PROTEIN-RELATED"/>
    <property type="match status" value="1"/>
</dbReference>
<proteinExistence type="predicted"/>
<dbReference type="Pfam" id="PF07690">
    <property type="entry name" value="MFS_1"/>
    <property type="match status" value="1"/>
</dbReference>
<evidence type="ECO:0000256" key="5">
    <source>
        <dbReference type="ARBA" id="ARBA00023136"/>
    </source>
</evidence>
<evidence type="ECO:0000256" key="4">
    <source>
        <dbReference type="ARBA" id="ARBA00022989"/>
    </source>
</evidence>
<organism evidence="8 9">
    <name type="scientific">Thermaerobacter composti</name>
    <dbReference type="NCBI Taxonomy" id="554949"/>
    <lineage>
        <taxon>Bacteria</taxon>
        <taxon>Bacillati</taxon>
        <taxon>Bacillota</taxon>
        <taxon>Clostridia</taxon>
        <taxon>Eubacteriales</taxon>
        <taxon>Clostridiales Family XVII. Incertae Sedis</taxon>
        <taxon>Thermaerobacter</taxon>
    </lineage>
</organism>
<feature type="transmembrane region" description="Helical" evidence="7">
    <location>
        <begin position="304"/>
        <end position="331"/>
    </location>
</feature>
<name>A0ABZ0QMG1_9FIRM</name>
<dbReference type="SUPFAM" id="SSF103473">
    <property type="entry name" value="MFS general substrate transporter"/>
    <property type="match status" value="1"/>
</dbReference>
<dbReference type="Gene3D" id="1.20.1250.20">
    <property type="entry name" value="MFS general substrate transporter like domains"/>
    <property type="match status" value="2"/>
</dbReference>
<sequence length="429" mass="44678">MLGLLREASFRWLWIGRAASLLGMRLADLALPWLLLQSTSSVWVTGAALACDRLAALVLSIPVGVWVDRGSKWKAALLAEALRITATSALAGLALVGPVRPWVTALLLASLGAADVLHIAAFRPLVVHTVGWARLAAAFNLNEGADAVATLLGPLLAGTIIGRYGAGWALAADALTDLLAVVSLLAAGVAASGRQHPEERPYSQPQAAASRDAPKRPGSGAWDGFRYLWRAPLARRLAVAGCLLSTTSVAVGLWGVVLARDELHWDAERTGWIFSAMGAANVVAVLLLGAIGDRVAWSRLFTGAVALAAAGTLVLAAARSVLAVLMGALLLDGALSAAFVLQSSRLTAVTPPDRMARVTVAAGLADDGVRALGRVLAGSAAEVGVRWALLGWGLVLAAASLWIHRWGRFSCWPWAGPSCLGPDRRRSTA</sequence>
<keyword evidence="4 7" id="KW-1133">Transmembrane helix</keyword>
<dbReference type="InterPro" id="IPR011701">
    <property type="entry name" value="MFS"/>
</dbReference>
<feature type="transmembrane region" description="Helical" evidence="7">
    <location>
        <begin position="384"/>
        <end position="403"/>
    </location>
</feature>
<keyword evidence="2" id="KW-1003">Cell membrane</keyword>
<dbReference type="Proteomes" id="UP001304683">
    <property type="component" value="Chromosome"/>
</dbReference>
<reference evidence="8 9" key="1">
    <citation type="submission" date="2023-08" db="EMBL/GenBank/DDBJ databases">
        <title>Genome sequence of Thermaerobacter compostii strain Ins1, a spore-forming filamentous bacterium isolated from a deep geothermal reservoir.</title>
        <authorList>
            <person name="Bregnard D."/>
            <person name="Gonzalez D."/>
            <person name="Junier P."/>
        </authorList>
    </citation>
    <scope>NUCLEOTIDE SEQUENCE [LARGE SCALE GENOMIC DNA]</scope>
    <source>
        <strain evidence="8 9">Ins1</strain>
    </source>
</reference>
<evidence type="ECO:0000256" key="7">
    <source>
        <dbReference type="SAM" id="Phobius"/>
    </source>
</evidence>
<feature type="transmembrane region" description="Helical" evidence="7">
    <location>
        <begin position="271"/>
        <end position="292"/>
    </location>
</feature>
<keyword evidence="5 7" id="KW-0472">Membrane</keyword>
<gene>
    <name evidence="8" type="ORF">Q5761_09880</name>
</gene>
<evidence type="ECO:0000313" key="9">
    <source>
        <dbReference type="Proteomes" id="UP001304683"/>
    </source>
</evidence>
<dbReference type="EMBL" id="CP132508">
    <property type="protein sequence ID" value="WPD18659.1"/>
    <property type="molecule type" value="Genomic_DNA"/>
</dbReference>
<protein>
    <submittedName>
        <fullName evidence="8">MFS transporter</fullName>
    </submittedName>
</protein>
<dbReference type="PANTHER" id="PTHR23513:SF6">
    <property type="entry name" value="MAJOR FACILITATOR SUPERFAMILY ASSOCIATED DOMAIN-CONTAINING PROTEIN"/>
    <property type="match status" value="1"/>
</dbReference>
<evidence type="ECO:0000256" key="6">
    <source>
        <dbReference type="SAM" id="MobiDB-lite"/>
    </source>
</evidence>
<dbReference type="CDD" id="cd06173">
    <property type="entry name" value="MFS_MefA_like"/>
    <property type="match status" value="1"/>
</dbReference>
<feature type="transmembrane region" description="Helical" evidence="7">
    <location>
        <begin position="237"/>
        <end position="259"/>
    </location>
</feature>